<sequence>MKVTIWFTSSTYSYITSINAGWMGLRPACPMVGTW</sequence>
<reference evidence="1" key="1">
    <citation type="journal article" date="2015" name="Nature">
        <title>Complex archaea that bridge the gap between prokaryotes and eukaryotes.</title>
        <authorList>
            <person name="Spang A."/>
            <person name="Saw J.H."/>
            <person name="Jorgensen S.L."/>
            <person name="Zaremba-Niedzwiedzka K."/>
            <person name="Martijn J."/>
            <person name="Lind A.E."/>
            <person name="van Eijk R."/>
            <person name="Schleper C."/>
            <person name="Guy L."/>
            <person name="Ettema T.J."/>
        </authorList>
    </citation>
    <scope>NUCLEOTIDE SEQUENCE</scope>
</reference>
<evidence type="ECO:0000313" key="1">
    <source>
        <dbReference type="EMBL" id="KKK53057.1"/>
    </source>
</evidence>
<organism evidence="1">
    <name type="scientific">marine sediment metagenome</name>
    <dbReference type="NCBI Taxonomy" id="412755"/>
    <lineage>
        <taxon>unclassified sequences</taxon>
        <taxon>metagenomes</taxon>
        <taxon>ecological metagenomes</taxon>
    </lineage>
</organism>
<gene>
    <name evidence="1" type="ORF">LCGC14_3098570</name>
</gene>
<protein>
    <submittedName>
        <fullName evidence="1">Uncharacterized protein</fullName>
    </submittedName>
</protein>
<comment type="caution">
    <text evidence="1">The sequence shown here is derived from an EMBL/GenBank/DDBJ whole genome shotgun (WGS) entry which is preliminary data.</text>
</comment>
<accession>A0A0F8W8C1</accession>
<dbReference type="AlphaFoldDB" id="A0A0F8W8C1"/>
<dbReference type="EMBL" id="LAZR01066698">
    <property type="protein sequence ID" value="KKK53057.1"/>
    <property type="molecule type" value="Genomic_DNA"/>
</dbReference>
<feature type="non-terminal residue" evidence="1">
    <location>
        <position position="35"/>
    </location>
</feature>
<name>A0A0F8W8C1_9ZZZZ</name>
<proteinExistence type="predicted"/>